<evidence type="ECO:0000313" key="8">
    <source>
        <dbReference type="Proteomes" id="UP001448207"/>
    </source>
</evidence>
<name>A0ABR3AK33_PHYBL</name>
<evidence type="ECO:0000256" key="1">
    <source>
        <dbReference type="ARBA" id="ARBA00004123"/>
    </source>
</evidence>
<dbReference type="PANTHER" id="PTHR22731:SF3">
    <property type="entry name" value="RIBONUCLEASES P_MRP PROTEIN SUBUNIT POP1"/>
    <property type="match status" value="1"/>
</dbReference>
<dbReference type="InterPro" id="IPR012590">
    <property type="entry name" value="POPLD_dom"/>
</dbReference>
<dbReference type="Pfam" id="PF22770">
    <property type="entry name" value="POP1_C"/>
    <property type="match status" value="1"/>
</dbReference>
<dbReference type="PANTHER" id="PTHR22731">
    <property type="entry name" value="RIBONUCLEASES P/MRP PROTEIN SUBUNIT POP1"/>
    <property type="match status" value="1"/>
</dbReference>
<comment type="subcellular location">
    <subcellularLocation>
        <location evidence="1">Nucleus</location>
    </subcellularLocation>
</comment>
<keyword evidence="3" id="KW-0539">Nucleus</keyword>
<dbReference type="InterPro" id="IPR039182">
    <property type="entry name" value="Pop1"/>
</dbReference>
<dbReference type="Pfam" id="PF06978">
    <property type="entry name" value="POP1_N"/>
    <property type="match status" value="1"/>
</dbReference>
<dbReference type="EMBL" id="JBCLYO010000037">
    <property type="protein sequence ID" value="KAL0075323.1"/>
    <property type="molecule type" value="Genomic_DNA"/>
</dbReference>
<proteinExistence type="predicted"/>
<accession>A0ABR3AK33</accession>
<evidence type="ECO:0000259" key="6">
    <source>
        <dbReference type="Pfam" id="PF22770"/>
    </source>
</evidence>
<evidence type="ECO:0000259" key="4">
    <source>
        <dbReference type="Pfam" id="PF06978"/>
    </source>
</evidence>
<organism evidence="7 8">
    <name type="scientific">Phycomyces blakesleeanus</name>
    <dbReference type="NCBI Taxonomy" id="4837"/>
    <lineage>
        <taxon>Eukaryota</taxon>
        <taxon>Fungi</taxon>
        <taxon>Fungi incertae sedis</taxon>
        <taxon>Mucoromycota</taxon>
        <taxon>Mucoromycotina</taxon>
        <taxon>Mucoromycetes</taxon>
        <taxon>Mucorales</taxon>
        <taxon>Phycomycetaceae</taxon>
        <taxon>Phycomyces</taxon>
    </lineage>
</organism>
<evidence type="ECO:0000259" key="5">
    <source>
        <dbReference type="Pfam" id="PF08170"/>
    </source>
</evidence>
<gene>
    <name evidence="7" type="ORF">J3Q64DRAFT_1775973</name>
</gene>
<evidence type="ECO:0000256" key="3">
    <source>
        <dbReference type="ARBA" id="ARBA00023242"/>
    </source>
</evidence>
<sequence length="724" mass="82138">MNAMQSVIKETSFSIKTEGLPPQLRAHRRRAASYKLTGFSAMSRAKISSKRGRMFIKGKKPLRTMFQLKPTVYAKEYLYKQSNKKWLETHMWHVKRMKMVNIWGHRLASHPNMKSSRIFYRAFTQAAVIHDASYESCVELSGASKQIVRILNTITDPSLPSVGSARYNKGQRMGKTYLYEYMQYPTNLICPIEYLWRPSKVEGEQGMIWVWIHPSAYTEALCTLKEAIKHGNEKSTENIQICEQKEKLVRFNLAGPHSTALLQSIFRPIEEAEVQIERANTTEQTQLWDDIGSLKSACSLSPDVIIGLTVQDPRLKFPQLKRPQIHEVSNEVEARLSTLIREWPIDVAYSDIWESTSRQASLDSKVSEYALNKRREENVVPGTKLVFTEKDSRIPILLVCRTCPVVDDSTIQTSTSVSSRIESWSIILPSGWGMPFWTSLLFAGAKPIGLENVRSLALETGQCCFPYDYPSTRAFAAQKAQMEEANLKKWLSRPPAKRENFKRIGVDHPFAAQFDTLFRKNGSTDDVLDCVPKPNYSLIQGARMISSIATSSSETSSQAALEKAVIECLSKRSLNILSSVSLNSTLVKVRVKYIEKKVPFPNALVYLIENPDDYMRHTWYIRNRMPVHQSKKDIKLSLKNETMSDTTLDEKHHVLPSSQQIGYITNGAFSLMHGCGIGIGACTASGIQRVNYIDKSQKRGTKMLVLIRNVNAIDYRPAQLQLLC</sequence>
<evidence type="ECO:0000256" key="2">
    <source>
        <dbReference type="ARBA" id="ARBA00022694"/>
    </source>
</evidence>
<reference evidence="7 8" key="1">
    <citation type="submission" date="2024-04" db="EMBL/GenBank/DDBJ databases">
        <title>Symmetric and asymmetric DNA N6-adenine methylation regulates different biological responses in Mucorales.</title>
        <authorList>
            <consortium name="Lawrence Berkeley National Laboratory"/>
            <person name="Lax C."/>
            <person name="Mondo S.J."/>
            <person name="Osorio-Concepcion M."/>
            <person name="Muszewska A."/>
            <person name="Corrochano-Luque M."/>
            <person name="Gutierrez G."/>
            <person name="Riley R."/>
            <person name="Lipzen A."/>
            <person name="Guo J."/>
            <person name="Hundley H."/>
            <person name="Amirebrahimi M."/>
            <person name="Ng V."/>
            <person name="Lorenzo-Gutierrez D."/>
            <person name="Binder U."/>
            <person name="Yang J."/>
            <person name="Song Y."/>
            <person name="Canovas D."/>
            <person name="Navarro E."/>
            <person name="Freitag M."/>
            <person name="Gabaldon T."/>
            <person name="Grigoriev I.V."/>
            <person name="Corrochano L.M."/>
            <person name="Nicolas F.E."/>
            <person name="Garre V."/>
        </authorList>
    </citation>
    <scope>NUCLEOTIDE SEQUENCE [LARGE SCALE GENOMIC DNA]</scope>
    <source>
        <strain evidence="7 8">L51</strain>
    </source>
</reference>
<dbReference type="Pfam" id="PF08170">
    <property type="entry name" value="POPLD"/>
    <property type="match status" value="1"/>
</dbReference>
<protein>
    <submittedName>
        <fullName evidence="7">NUC188 domain-containing protein</fullName>
    </submittedName>
</protein>
<keyword evidence="8" id="KW-1185">Reference proteome</keyword>
<feature type="domain" description="Pop1 N-terminal" evidence="4">
    <location>
        <begin position="70"/>
        <end position="142"/>
    </location>
</feature>
<comment type="caution">
    <text evidence="7">The sequence shown here is derived from an EMBL/GenBank/DDBJ whole genome shotgun (WGS) entry which is preliminary data.</text>
</comment>
<evidence type="ECO:0000313" key="7">
    <source>
        <dbReference type="EMBL" id="KAL0075323.1"/>
    </source>
</evidence>
<feature type="domain" description="POP1 C-terminal" evidence="6">
    <location>
        <begin position="633"/>
        <end position="723"/>
    </location>
</feature>
<dbReference type="SUPFAM" id="SSF103025">
    <property type="entry name" value="Folate-binding domain"/>
    <property type="match status" value="1"/>
</dbReference>
<feature type="domain" description="POPLD" evidence="5">
    <location>
        <begin position="423"/>
        <end position="513"/>
    </location>
</feature>
<dbReference type="InterPro" id="IPR009723">
    <property type="entry name" value="Pop1_N"/>
</dbReference>
<dbReference type="Proteomes" id="UP001448207">
    <property type="component" value="Unassembled WGS sequence"/>
</dbReference>
<keyword evidence="2" id="KW-0819">tRNA processing</keyword>
<dbReference type="InterPro" id="IPR055079">
    <property type="entry name" value="POP1_C"/>
</dbReference>